<dbReference type="Proteomes" id="UP000578686">
    <property type="component" value="Unassembled WGS sequence"/>
</dbReference>
<feature type="transmembrane region" description="Helical" evidence="2">
    <location>
        <begin position="199"/>
        <end position="220"/>
    </location>
</feature>
<keyword evidence="2" id="KW-1133">Transmembrane helix</keyword>
<feature type="transmembrane region" description="Helical" evidence="2">
    <location>
        <begin position="161"/>
        <end position="179"/>
    </location>
</feature>
<protein>
    <submittedName>
        <fullName evidence="3">Uncharacterized protein</fullName>
    </submittedName>
</protein>
<name>A0A7X6HYD8_9ACTN</name>
<evidence type="ECO:0000256" key="1">
    <source>
        <dbReference type="SAM" id="MobiDB-lite"/>
    </source>
</evidence>
<evidence type="ECO:0000256" key="2">
    <source>
        <dbReference type="SAM" id="Phobius"/>
    </source>
</evidence>
<keyword evidence="2" id="KW-0472">Membrane</keyword>
<comment type="caution">
    <text evidence="3">The sequence shown here is derived from an EMBL/GenBank/DDBJ whole genome shotgun (WGS) entry which is preliminary data.</text>
</comment>
<keyword evidence="2" id="KW-0812">Transmembrane</keyword>
<dbReference type="RefSeq" id="WP_167968784.1">
    <property type="nucleotide sequence ID" value="NZ_JAAVJD010000039.1"/>
</dbReference>
<proteinExistence type="predicted"/>
<organism evidence="3 4">
    <name type="scientific">Streptomyces lonarensis</name>
    <dbReference type="NCBI Taxonomy" id="700599"/>
    <lineage>
        <taxon>Bacteria</taxon>
        <taxon>Bacillati</taxon>
        <taxon>Actinomycetota</taxon>
        <taxon>Actinomycetes</taxon>
        <taxon>Kitasatosporales</taxon>
        <taxon>Streptomycetaceae</taxon>
        <taxon>Streptomyces</taxon>
    </lineage>
</organism>
<keyword evidence="4" id="KW-1185">Reference proteome</keyword>
<feature type="transmembrane region" description="Helical" evidence="2">
    <location>
        <begin position="232"/>
        <end position="251"/>
    </location>
</feature>
<feature type="compositionally biased region" description="Basic and acidic residues" evidence="1">
    <location>
        <begin position="72"/>
        <end position="87"/>
    </location>
</feature>
<evidence type="ECO:0000313" key="4">
    <source>
        <dbReference type="Proteomes" id="UP000578686"/>
    </source>
</evidence>
<feature type="region of interest" description="Disordered" evidence="1">
    <location>
        <begin position="1"/>
        <end position="121"/>
    </location>
</feature>
<dbReference type="EMBL" id="JAAVJD010000039">
    <property type="protein sequence ID" value="NJQ05501.1"/>
    <property type="molecule type" value="Genomic_DNA"/>
</dbReference>
<sequence length="259" mass="27225">MATTHHTPEGGDATAPAEPISPTRIIPAGQPLPDPEPGWDSEPGPPARESWSRYRPGATPLTGAPESADDVPPWRRESPDEIPRSEEDGGTTDGSEGSPAPRETSPETPGAHRPPPPVAPEITLRLAPEDSLTLQQIRDALVPVEARPSFRARAWRLLARCRPWVTAIGCGLAVAPITGNSSLGTLWADVVHYGRTDGGIGIGYGLAGFGILVAAGANWGTHKLLPLVIARTLAATAFIGLAGALHWWHIIQALTGVPL</sequence>
<accession>A0A7X6HYD8</accession>
<dbReference type="AlphaFoldDB" id="A0A7X6HYD8"/>
<reference evidence="3 4" key="1">
    <citation type="submission" date="2020-03" db="EMBL/GenBank/DDBJ databases">
        <title>Draft genome of Streptomyces sp. ventii, isolated from the Axial Seamount in the Pacific Ocean, and resequencing of the two type strains Streptomyces lonarensis strain NCL 716 and Streptomyces bohaiensis strain 11A07.</title>
        <authorList>
            <person name="Loughran R.M."/>
            <person name="Pfannmuller K.M."/>
            <person name="Wasson B.J."/>
            <person name="Deadmond M.C."/>
            <person name="Paddock B.E."/>
            <person name="Koyack M.J."/>
            <person name="Gallegos D.A."/>
            <person name="Mitchell E.A."/>
            <person name="Ushijima B."/>
            <person name="Saw J.H."/>
            <person name="Mcphail K.L."/>
            <person name="Videau P."/>
        </authorList>
    </citation>
    <scope>NUCLEOTIDE SEQUENCE [LARGE SCALE GENOMIC DNA]</scope>
    <source>
        <strain evidence="3 4">NCL716</strain>
    </source>
</reference>
<evidence type="ECO:0000313" key="3">
    <source>
        <dbReference type="EMBL" id="NJQ05501.1"/>
    </source>
</evidence>
<gene>
    <name evidence="3" type="ORF">HCN56_07905</name>
</gene>